<dbReference type="AlphaFoldDB" id="A0AAW7AGK0"/>
<feature type="transmembrane region" description="Helical" evidence="1">
    <location>
        <begin position="7"/>
        <end position="28"/>
    </location>
</feature>
<dbReference type="RefSeq" id="WP_021339306.1">
    <property type="nucleotide sequence ID" value="NZ_CP013980.1"/>
</dbReference>
<reference evidence="2" key="1">
    <citation type="journal article" date="2023" name="Int. J. Mol. Sci.">
        <title>Antibiotic Resistance/Susceptibility Profiles of Staphylococcus equorum Strains from Cheese, and Genome Analysis for Antibiotic Resistance Genes.</title>
        <authorList>
            <person name="Vazquez L."/>
            <person name="Srednik M.E."/>
            <person name="Rodriguez J."/>
            <person name="Florez A.B."/>
            <person name="Mayo B."/>
        </authorList>
    </citation>
    <scope>NUCLEOTIDE SEQUENCE</scope>
    <source>
        <strain evidence="2">5A3I</strain>
    </source>
</reference>
<keyword evidence="1" id="KW-0472">Membrane</keyword>
<dbReference type="EMBL" id="JARGCK010000006">
    <property type="protein sequence ID" value="MDK9866206.1"/>
    <property type="molecule type" value="Genomic_DNA"/>
</dbReference>
<accession>A0AAW7AGK0</accession>
<gene>
    <name evidence="2" type="ORF">P1A27_09665</name>
</gene>
<evidence type="ECO:0000256" key="1">
    <source>
        <dbReference type="SAM" id="Phobius"/>
    </source>
</evidence>
<organism evidence="2 3">
    <name type="scientific">Staphylococcus equorum</name>
    <dbReference type="NCBI Taxonomy" id="246432"/>
    <lineage>
        <taxon>Bacteria</taxon>
        <taxon>Bacillati</taxon>
        <taxon>Bacillota</taxon>
        <taxon>Bacilli</taxon>
        <taxon>Bacillales</taxon>
        <taxon>Staphylococcaceae</taxon>
        <taxon>Staphylococcus</taxon>
    </lineage>
</organism>
<dbReference type="Proteomes" id="UP001174037">
    <property type="component" value="Unassembled WGS sequence"/>
</dbReference>
<comment type="caution">
    <text evidence="2">The sequence shown here is derived from an EMBL/GenBank/DDBJ whole genome shotgun (WGS) entry which is preliminary data.</text>
</comment>
<feature type="transmembrane region" description="Helical" evidence="1">
    <location>
        <begin position="34"/>
        <end position="54"/>
    </location>
</feature>
<protein>
    <submittedName>
        <fullName evidence="2">Uncharacterized protein</fullName>
    </submittedName>
</protein>
<sequence>MNRTKLRFYMHIGLCIYAIAYGILLLSTDWISSGWSLAFVLSFAAIGILSDIVAPKRRNNSENSQKRQRDYIK</sequence>
<name>A0AAW7AGK0_9STAP</name>
<evidence type="ECO:0000313" key="2">
    <source>
        <dbReference type="EMBL" id="MDK9866206.1"/>
    </source>
</evidence>
<keyword evidence="1" id="KW-1133">Transmembrane helix</keyword>
<reference evidence="2" key="2">
    <citation type="submission" date="2023-03" db="EMBL/GenBank/DDBJ databases">
        <authorList>
            <person name="Vazquez L."/>
            <person name="Rodriguez J."/>
            <person name="Mayo B."/>
            <person name="Florez A.B."/>
        </authorList>
    </citation>
    <scope>NUCLEOTIDE SEQUENCE</scope>
    <source>
        <strain evidence="2">5A3I</strain>
    </source>
</reference>
<proteinExistence type="predicted"/>
<evidence type="ECO:0000313" key="3">
    <source>
        <dbReference type="Proteomes" id="UP001174037"/>
    </source>
</evidence>
<keyword evidence="1" id="KW-0812">Transmembrane</keyword>